<keyword evidence="2" id="KW-1185">Reference proteome</keyword>
<dbReference type="EMBL" id="JAIQCV010000004">
    <property type="protein sequence ID" value="KAH1108126.1"/>
    <property type="molecule type" value="Genomic_DNA"/>
</dbReference>
<gene>
    <name evidence="1" type="ORF">J1N35_011894</name>
</gene>
<accession>A0A9D3W3J3</accession>
<evidence type="ECO:0000313" key="2">
    <source>
        <dbReference type="Proteomes" id="UP000828251"/>
    </source>
</evidence>
<comment type="caution">
    <text evidence="1">The sequence shown here is derived from an EMBL/GenBank/DDBJ whole genome shotgun (WGS) entry which is preliminary data.</text>
</comment>
<dbReference type="AlphaFoldDB" id="A0A9D3W3J3"/>
<protein>
    <submittedName>
        <fullName evidence="1">Uncharacterized protein</fullName>
    </submittedName>
</protein>
<reference evidence="1 2" key="1">
    <citation type="journal article" date="2021" name="Plant Biotechnol. J.">
        <title>Multi-omics assisted identification of the key and species-specific regulatory components of drought-tolerant mechanisms in Gossypium stocksii.</title>
        <authorList>
            <person name="Yu D."/>
            <person name="Ke L."/>
            <person name="Zhang D."/>
            <person name="Wu Y."/>
            <person name="Sun Y."/>
            <person name="Mei J."/>
            <person name="Sun J."/>
            <person name="Sun Y."/>
        </authorList>
    </citation>
    <scope>NUCLEOTIDE SEQUENCE [LARGE SCALE GENOMIC DNA]</scope>
    <source>
        <strain evidence="2">cv. E1</strain>
        <tissue evidence="1">Leaf</tissue>
    </source>
</reference>
<sequence>MACKSVDGKIKIRDTRIPSYMRQVYYHTQGRTVTARVINGWVGSDWVWYRLSFLRLRVDYHYTFPVITSKPSSQPFVHERRIHDGNRRAIHNQLRMKVKKMRGRDRNVYSRVERTMKTRRLEYSLDEE</sequence>
<proteinExistence type="predicted"/>
<dbReference type="Proteomes" id="UP000828251">
    <property type="component" value="Unassembled WGS sequence"/>
</dbReference>
<organism evidence="1 2">
    <name type="scientific">Gossypium stocksii</name>
    <dbReference type="NCBI Taxonomy" id="47602"/>
    <lineage>
        <taxon>Eukaryota</taxon>
        <taxon>Viridiplantae</taxon>
        <taxon>Streptophyta</taxon>
        <taxon>Embryophyta</taxon>
        <taxon>Tracheophyta</taxon>
        <taxon>Spermatophyta</taxon>
        <taxon>Magnoliopsida</taxon>
        <taxon>eudicotyledons</taxon>
        <taxon>Gunneridae</taxon>
        <taxon>Pentapetalae</taxon>
        <taxon>rosids</taxon>
        <taxon>malvids</taxon>
        <taxon>Malvales</taxon>
        <taxon>Malvaceae</taxon>
        <taxon>Malvoideae</taxon>
        <taxon>Gossypium</taxon>
    </lineage>
</organism>
<evidence type="ECO:0000313" key="1">
    <source>
        <dbReference type="EMBL" id="KAH1108126.1"/>
    </source>
</evidence>
<name>A0A9D3W3J3_9ROSI</name>